<keyword evidence="3" id="KW-1185">Reference proteome</keyword>
<evidence type="ECO:0000313" key="2">
    <source>
        <dbReference type="EMBL" id="QFQ12694.1"/>
    </source>
</evidence>
<gene>
    <name evidence="2" type="ORF">C7Y71_006490</name>
</gene>
<reference evidence="2 3" key="1">
    <citation type="submission" date="2018-11" db="EMBL/GenBank/DDBJ databases">
        <authorList>
            <person name="Na S.W."/>
            <person name="Baik M."/>
        </authorList>
    </citation>
    <scope>NUCLEOTIDE SEQUENCE [LARGE SCALE GENOMIC DNA]</scope>
    <source>
        <strain evidence="2 3">E39</strain>
    </source>
</reference>
<dbReference type="KEGG" id="alq:C7Y71_006490"/>
<evidence type="ECO:0008006" key="4">
    <source>
        <dbReference type="Google" id="ProtNLM"/>
    </source>
</evidence>
<organism evidence="2 3">
    <name type="scientific">Pseudoprevotella muciniphila</name>
    <dbReference type="NCBI Taxonomy" id="2133944"/>
    <lineage>
        <taxon>Bacteria</taxon>
        <taxon>Pseudomonadati</taxon>
        <taxon>Bacteroidota</taxon>
        <taxon>Bacteroidia</taxon>
        <taxon>Bacteroidales</taxon>
        <taxon>Prevotellaceae</taxon>
        <taxon>Pseudoprevotella</taxon>
    </lineage>
</organism>
<dbReference type="AlphaFoldDB" id="A0A5P8E6X6"/>
<keyword evidence="1" id="KW-0732">Signal</keyword>
<dbReference type="Proteomes" id="UP000249375">
    <property type="component" value="Chromosome"/>
</dbReference>
<accession>A0A5P8E6X6</accession>
<feature type="chain" id="PRO_5024288416" description="META domain-containing protein" evidence="1">
    <location>
        <begin position="24"/>
        <end position="162"/>
    </location>
</feature>
<feature type="signal peptide" evidence="1">
    <location>
        <begin position="1"/>
        <end position="23"/>
    </location>
</feature>
<dbReference type="PROSITE" id="PS51257">
    <property type="entry name" value="PROKAR_LIPOPROTEIN"/>
    <property type="match status" value="1"/>
</dbReference>
<protein>
    <recommendedName>
        <fullName evidence="4">META domain-containing protein</fullName>
    </recommendedName>
</protein>
<evidence type="ECO:0000313" key="3">
    <source>
        <dbReference type="Proteomes" id="UP000249375"/>
    </source>
</evidence>
<name>A0A5P8E6X6_9BACT</name>
<dbReference type="RefSeq" id="WP_111898994.1">
    <property type="nucleotide sequence ID" value="NZ_CP033459.1"/>
</dbReference>
<sequence length="162" mass="17516">MKKTILSIIAVAFAATISFSTSSCGGGSAENIPDSLLAGEWEAEDESVELELDTAKHEGKLNFVDRKSVEGAVCNSWARFTWEVAGDNINLKFGDSKFCDGNMSYSNDDAKAKIEPVAKALAEKLNETYTKDSVFTYTGVVATDSTLTLNNGNEKLVLKKDK</sequence>
<dbReference type="EMBL" id="CP033459">
    <property type="protein sequence ID" value="QFQ12694.1"/>
    <property type="molecule type" value="Genomic_DNA"/>
</dbReference>
<evidence type="ECO:0000256" key="1">
    <source>
        <dbReference type="SAM" id="SignalP"/>
    </source>
</evidence>
<proteinExistence type="predicted"/>